<organism evidence="1 2">
    <name type="scientific">Brucella intermedia GD04153</name>
    <dbReference type="NCBI Taxonomy" id="2975438"/>
    <lineage>
        <taxon>Bacteria</taxon>
        <taxon>Pseudomonadati</taxon>
        <taxon>Pseudomonadota</taxon>
        <taxon>Alphaproteobacteria</taxon>
        <taxon>Hyphomicrobiales</taxon>
        <taxon>Brucellaceae</taxon>
        <taxon>Brucella/Ochrobactrum group</taxon>
        <taxon>Brucella</taxon>
    </lineage>
</organism>
<dbReference type="AlphaFoldDB" id="A0AA42H4F6"/>
<comment type="caution">
    <text evidence="1">The sequence shown here is derived from an EMBL/GenBank/DDBJ whole genome shotgun (WGS) entry which is preliminary data.</text>
</comment>
<dbReference type="Proteomes" id="UP001158087">
    <property type="component" value="Unassembled WGS sequence"/>
</dbReference>
<gene>
    <name evidence="1" type="ORF">N7376_04895</name>
</gene>
<dbReference type="EMBL" id="JAODYY010000001">
    <property type="protein sequence ID" value="MDH0123321.1"/>
    <property type="molecule type" value="Genomic_DNA"/>
</dbReference>
<protein>
    <submittedName>
        <fullName evidence="1">Uncharacterized protein</fullName>
    </submittedName>
</protein>
<evidence type="ECO:0000313" key="2">
    <source>
        <dbReference type="Proteomes" id="UP001158087"/>
    </source>
</evidence>
<evidence type="ECO:0000313" key="1">
    <source>
        <dbReference type="EMBL" id="MDH0123321.1"/>
    </source>
</evidence>
<proteinExistence type="predicted"/>
<sequence length="203" mass="23098">MGANTKTNPYPVHILHTTPEEIRDAFLHIKWALERHGWTSADFTSFLGISRQTWYQYGHKLESKGYRRIPAVQLDLLRQQHALASFGSRDGAVDPFHRRRNKWTVGAETTFSFLKAIYMSGISGHPIVPGEDNERKPEASAQKILRWFAAARQGNRQQIMAATNLGDYDIGRIGFVGNHWGMEVYTSQCERLENIIGENKKAA</sequence>
<reference evidence="1" key="1">
    <citation type="submission" date="2022-09" db="EMBL/GenBank/DDBJ databases">
        <title>Intensive care unit water sources are persistently colonized with multi-drug resistant bacteria and are the site of extensive horizontal gene transfer of antibiotic resistance genes.</title>
        <authorList>
            <person name="Diorio-Toth L."/>
        </authorList>
    </citation>
    <scope>NUCLEOTIDE SEQUENCE</scope>
    <source>
        <strain evidence="1">GD04153</strain>
    </source>
</reference>
<name>A0AA42H4F6_9HYPH</name>
<accession>A0AA42H4F6</accession>